<dbReference type="GO" id="GO:0005506">
    <property type="term" value="F:iron ion binding"/>
    <property type="evidence" value="ECO:0007669"/>
    <property type="project" value="InterPro"/>
</dbReference>
<evidence type="ECO:0000259" key="8">
    <source>
        <dbReference type="PROSITE" id="PS51007"/>
    </source>
</evidence>
<dbReference type="OrthoDB" id="9814708at2"/>
<dbReference type="PROSITE" id="PS51007">
    <property type="entry name" value="CYTC"/>
    <property type="match status" value="2"/>
</dbReference>
<reference evidence="9 10" key="1">
    <citation type="submission" date="2011-11" db="EMBL/GenBank/DDBJ databases">
        <title>Improved High-Quality Draft sequence of Beggiatoa alba B18lD.</title>
        <authorList>
            <consortium name="US DOE Joint Genome Institute"/>
            <person name="Lucas S."/>
            <person name="Han J."/>
            <person name="Lapidus A."/>
            <person name="Cheng J.-F."/>
            <person name="Goodwin L."/>
            <person name="Pitluck S."/>
            <person name="Peters L."/>
            <person name="Mikhailova N."/>
            <person name="Held B."/>
            <person name="Detter J.C."/>
            <person name="Han C."/>
            <person name="Tapia R."/>
            <person name="Land M."/>
            <person name="Hauser L."/>
            <person name="Kyrpides N."/>
            <person name="Ivanova N."/>
            <person name="Pagani I."/>
            <person name="Samuel K."/>
            <person name="Teske A."/>
            <person name="Mueller J."/>
            <person name="Woyke T."/>
        </authorList>
    </citation>
    <scope>NUCLEOTIDE SEQUENCE [LARGE SCALE GENOMIC DNA]</scope>
    <source>
        <strain evidence="9 10">B18LD</strain>
    </source>
</reference>
<dbReference type="InterPro" id="IPR009056">
    <property type="entry name" value="Cyt_c-like_dom"/>
</dbReference>
<dbReference type="PANTHER" id="PTHR40942:SF4">
    <property type="entry name" value="CYTOCHROME C5"/>
    <property type="match status" value="1"/>
</dbReference>
<dbReference type="RefSeq" id="WP_002685310.1">
    <property type="nucleotide sequence ID" value="NZ_JH600070.1"/>
</dbReference>
<evidence type="ECO:0000313" key="9">
    <source>
        <dbReference type="EMBL" id="EIJ42402.1"/>
    </source>
</evidence>
<dbReference type="AlphaFoldDB" id="I3CFK9"/>
<keyword evidence="4" id="KW-0249">Electron transport</keyword>
<feature type="domain" description="Cytochrome c" evidence="8">
    <location>
        <begin position="199"/>
        <end position="282"/>
    </location>
</feature>
<dbReference type="GO" id="GO:0009055">
    <property type="term" value="F:electron transfer activity"/>
    <property type="evidence" value="ECO:0007669"/>
    <property type="project" value="InterPro"/>
</dbReference>
<feature type="domain" description="Cytochrome c" evidence="8">
    <location>
        <begin position="60"/>
        <end position="140"/>
    </location>
</feature>
<evidence type="ECO:0000256" key="2">
    <source>
        <dbReference type="ARBA" id="ARBA00022617"/>
    </source>
</evidence>
<feature type="region of interest" description="Disordered" evidence="7">
    <location>
        <begin position="141"/>
        <end position="189"/>
    </location>
</feature>
<dbReference type="InterPro" id="IPR036909">
    <property type="entry name" value="Cyt_c-like_dom_sf"/>
</dbReference>
<dbReference type="PANTHER" id="PTHR40942">
    <property type="match status" value="1"/>
</dbReference>
<feature type="compositionally biased region" description="Low complexity" evidence="7">
    <location>
        <begin position="148"/>
        <end position="162"/>
    </location>
</feature>
<evidence type="ECO:0000256" key="5">
    <source>
        <dbReference type="ARBA" id="ARBA00023004"/>
    </source>
</evidence>
<evidence type="ECO:0000256" key="7">
    <source>
        <dbReference type="SAM" id="MobiDB-lite"/>
    </source>
</evidence>
<dbReference type="Proteomes" id="UP000005744">
    <property type="component" value="Unassembled WGS sequence"/>
</dbReference>
<evidence type="ECO:0000256" key="6">
    <source>
        <dbReference type="PROSITE-ProRule" id="PRU00433"/>
    </source>
</evidence>
<dbReference type="InterPro" id="IPR002323">
    <property type="entry name" value="Cyt_CIE"/>
</dbReference>
<dbReference type="SUPFAM" id="SSF46626">
    <property type="entry name" value="Cytochrome c"/>
    <property type="match status" value="2"/>
</dbReference>
<dbReference type="STRING" id="395493.BegalDRAFT_1519"/>
<proteinExistence type="predicted"/>
<evidence type="ECO:0000256" key="4">
    <source>
        <dbReference type="ARBA" id="ARBA00022982"/>
    </source>
</evidence>
<keyword evidence="10" id="KW-1185">Reference proteome</keyword>
<dbReference type="HOGENOM" id="CLU_082349_1_0_6"/>
<keyword evidence="5 6" id="KW-0408">Iron</keyword>
<accession>I3CFK9</accession>
<keyword evidence="1" id="KW-0813">Transport</keyword>
<dbReference type="PRINTS" id="PR00607">
    <property type="entry name" value="CYTCHROMECIE"/>
</dbReference>
<evidence type="ECO:0000313" key="10">
    <source>
        <dbReference type="Proteomes" id="UP000005744"/>
    </source>
</evidence>
<dbReference type="Pfam" id="PF13442">
    <property type="entry name" value="Cytochrome_CBB3"/>
    <property type="match status" value="2"/>
</dbReference>
<keyword evidence="3 6" id="KW-0479">Metal-binding</keyword>
<evidence type="ECO:0000256" key="1">
    <source>
        <dbReference type="ARBA" id="ARBA00022448"/>
    </source>
</evidence>
<keyword evidence="2 6" id="KW-0349">Heme</keyword>
<dbReference type="GO" id="GO:0020037">
    <property type="term" value="F:heme binding"/>
    <property type="evidence" value="ECO:0007669"/>
    <property type="project" value="InterPro"/>
</dbReference>
<name>I3CFK9_9GAMM</name>
<dbReference type="Gene3D" id="1.10.760.10">
    <property type="entry name" value="Cytochrome c-like domain"/>
    <property type="match status" value="2"/>
</dbReference>
<evidence type="ECO:0000256" key="3">
    <source>
        <dbReference type="ARBA" id="ARBA00022723"/>
    </source>
</evidence>
<dbReference type="eggNOG" id="COG3245">
    <property type="taxonomic scope" value="Bacteria"/>
</dbReference>
<feature type="compositionally biased region" description="Low complexity" evidence="7">
    <location>
        <begin position="171"/>
        <end position="189"/>
    </location>
</feature>
<dbReference type="EMBL" id="JH600070">
    <property type="protein sequence ID" value="EIJ42402.1"/>
    <property type="molecule type" value="Genomic_DNA"/>
</dbReference>
<gene>
    <name evidence="9" type="ORF">BegalDRAFT_1519</name>
</gene>
<protein>
    <submittedName>
        <fullName evidence="9">Cytochrome c5</fullName>
    </submittedName>
</protein>
<sequence length="283" mass="29144">MRNLALLLALWIIVAVSLVASVEYYLATPPEPAGAVELRVKPISAVNIGAVPVVAEAKDEKLAPGEKVYKNVCSACHATGALNAPKFGNKDDWAPRIAKGIDTLYTHAIGGFNTMPAKGGQAQLSDDEVKEAVRFMIGDAEGKKPEAAAEPAPATPAPAEAAKPAEEAKPAETAPAPQTEATKPAETTASTGAVDVSAYDLAKGEEVYKATCFACHDSGLAGAPKFADASAWKDRIAQGLDTMFGHALNGFQGKAGIMPPKGGSTASDDDIKAAVAFMVSKAQ</sequence>
<organism evidence="9 10">
    <name type="scientific">Beggiatoa alba B18LD</name>
    <dbReference type="NCBI Taxonomy" id="395493"/>
    <lineage>
        <taxon>Bacteria</taxon>
        <taxon>Pseudomonadati</taxon>
        <taxon>Pseudomonadota</taxon>
        <taxon>Gammaproteobacteria</taxon>
        <taxon>Thiotrichales</taxon>
        <taxon>Thiotrichaceae</taxon>
        <taxon>Beggiatoa</taxon>
    </lineage>
</organism>